<dbReference type="RefSeq" id="WP_353892366.1">
    <property type="nucleotide sequence ID" value="NZ_CP159485.1"/>
</dbReference>
<dbReference type="EMBL" id="CP159485">
    <property type="protein sequence ID" value="XCI27789.1"/>
    <property type="molecule type" value="Genomic_DNA"/>
</dbReference>
<reference evidence="2" key="1">
    <citation type="journal article" date="2018" name="Antonie Van Leeuwenhoek">
        <title>Proteinivorax hydrogeniformans sp. nov., an anaerobic, haloalkaliphilic bacterium fermenting proteinaceous compounds with high hydrogen production.</title>
        <authorList>
            <person name="Boltyanskaya Y."/>
            <person name="Detkova E."/>
            <person name="Pimenov N."/>
            <person name="Kevbrin V."/>
        </authorList>
    </citation>
    <scope>NUCLEOTIDE SEQUENCE</scope>
    <source>
        <strain evidence="2">Z-710</strain>
    </source>
</reference>
<feature type="transmembrane region" description="Helical" evidence="1">
    <location>
        <begin position="147"/>
        <end position="168"/>
    </location>
</feature>
<organism evidence="2">
    <name type="scientific">Proteinivorax hydrogeniformans</name>
    <dbReference type="NCBI Taxonomy" id="1826727"/>
    <lineage>
        <taxon>Bacteria</taxon>
        <taxon>Bacillati</taxon>
        <taxon>Bacillota</taxon>
        <taxon>Clostridia</taxon>
        <taxon>Eubacteriales</taxon>
        <taxon>Proteinivoracaceae</taxon>
        <taxon>Proteinivorax</taxon>
    </lineage>
</organism>
<evidence type="ECO:0000313" key="2">
    <source>
        <dbReference type="EMBL" id="XCI27789.1"/>
    </source>
</evidence>
<accession>A0AAU8HQE7</accession>
<keyword evidence="1" id="KW-1133">Transmembrane helix</keyword>
<feature type="transmembrane region" description="Helical" evidence="1">
    <location>
        <begin position="6"/>
        <end position="22"/>
    </location>
</feature>
<name>A0AAU8HQE7_9FIRM</name>
<sequence length="169" mass="19351">MMTRLEVGILISLVILVFFFIVKSKLEDYKSRSTSAKPKLYAINLLEQKGYKFSGYCSPKKICFFKDNVKSEDLIKSVPIVKKDGKAFLVESMPKNRSLSLKDNFIKVKILKTITCYNDIDGIVFVETKNKYVKECTVDIRKDNQSYILRLAMLVLFVGIGFLIAKLVI</sequence>
<protein>
    <submittedName>
        <fullName evidence="2">Uncharacterized protein</fullName>
    </submittedName>
</protein>
<dbReference type="AlphaFoldDB" id="A0AAU8HQE7"/>
<keyword evidence="1" id="KW-0472">Membrane</keyword>
<proteinExistence type="predicted"/>
<reference evidence="2" key="2">
    <citation type="submission" date="2024-06" db="EMBL/GenBank/DDBJ databases">
        <authorList>
            <person name="Petrova K.O."/>
            <person name="Toshchakov S.V."/>
            <person name="Boltjanskaja Y.V."/>
            <person name="Kevbrin V.V."/>
        </authorList>
    </citation>
    <scope>NUCLEOTIDE SEQUENCE</scope>
    <source>
        <strain evidence="2">Z-710</strain>
    </source>
</reference>
<evidence type="ECO:0000256" key="1">
    <source>
        <dbReference type="SAM" id="Phobius"/>
    </source>
</evidence>
<keyword evidence="1" id="KW-0812">Transmembrane</keyword>
<gene>
    <name evidence="2" type="ORF">PRVXH_001711</name>
</gene>